<comment type="caution">
    <text evidence="2">The sequence shown here is derived from an EMBL/GenBank/DDBJ whole genome shotgun (WGS) entry which is preliminary data.</text>
</comment>
<dbReference type="InterPro" id="IPR036457">
    <property type="entry name" value="PPM-type-like_dom_sf"/>
</dbReference>
<dbReference type="OrthoDB" id="9801841at2"/>
<accession>A0A643F3P5</accession>
<dbReference type="PROSITE" id="PS51746">
    <property type="entry name" value="PPM_2"/>
    <property type="match status" value="1"/>
</dbReference>
<name>A0A643F3P5_IDEDE</name>
<feature type="domain" description="PPM-type phosphatase" evidence="1">
    <location>
        <begin position="7"/>
        <end position="251"/>
    </location>
</feature>
<dbReference type="AlphaFoldDB" id="A0A643F3P5"/>
<dbReference type="SUPFAM" id="SSF81606">
    <property type="entry name" value="PP2C-like"/>
    <property type="match status" value="1"/>
</dbReference>
<evidence type="ECO:0000313" key="3">
    <source>
        <dbReference type="Proteomes" id="UP000430120"/>
    </source>
</evidence>
<proteinExistence type="predicted"/>
<dbReference type="Gene3D" id="3.60.40.10">
    <property type="entry name" value="PPM-type phosphatase domain"/>
    <property type="match status" value="1"/>
</dbReference>
<keyword evidence="3" id="KW-1185">Reference proteome</keyword>
<dbReference type="RefSeq" id="WP_151125939.1">
    <property type="nucleotide sequence ID" value="NZ_CP088081.1"/>
</dbReference>
<dbReference type="CDD" id="cd00143">
    <property type="entry name" value="PP2Cc"/>
    <property type="match status" value="1"/>
</dbReference>
<dbReference type="InterPro" id="IPR001932">
    <property type="entry name" value="PPM-type_phosphatase-like_dom"/>
</dbReference>
<protein>
    <submittedName>
        <fullName evidence="2">Serine/threonine-protein phosphatase</fullName>
    </submittedName>
</protein>
<organism evidence="2 3">
    <name type="scientific">Ideonella dechloratans</name>
    <dbReference type="NCBI Taxonomy" id="36863"/>
    <lineage>
        <taxon>Bacteria</taxon>
        <taxon>Pseudomonadati</taxon>
        <taxon>Pseudomonadota</taxon>
        <taxon>Betaproteobacteria</taxon>
        <taxon>Burkholderiales</taxon>
        <taxon>Sphaerotilaceae</taxon>
        <taxon>Ideonella</taxon>
    </lineage>
</organism>
<evidence type="ECO:0000259" key="1">
    <source>
        <dbReference type="PROSITE" id="PS51746"/>
    </source>
</evidence>
<dbReference type="Proteomes" id="UP000430120">
    <property type="component" value="Unassembled WGS sequence"/>
</dbReference>
<reference evidence="2 3" key="1">
    <citation type="submission" date="2019-09" db="EMBL/GenBank/DDBJ databases">
        <title>Draft genome sequences of 48 bacterial type strains from the CCUG.</title>
        <authorList>
            <person name="Tunovic T."/>
            <person name="Pineiro-Iglesias B."/>
            <person name="Unosson C."/>
            <person name="Inganas E."/>
            <person name="Ohlen M."/>
            <person name="Cardew S."/>
            <person name="Jensie-Markopoulos S."/>
            <person name="Salva-Serra F."/>
            <person name="Jaen-Luchoro D."/>
            <person name="Karlsson R."/>
            <person name="Svensson-Stadler L."/>
            <person name="Chun J."/>
            <person name="Moore E."/>
        </authorList>
    </citation>
    <scope>NUCLEOTIDE SEQUENCE [LARGE SCALE GENOMIC DNA]</scope>
    <source>
        <strain evidence="2 3">CCUG 30977</strain>
    </source>
</reference>
<evidence type="ECO:0000313" key="2">
    <source>
        <dbReference type="EMBL" id="KAB0572910.1"/>
    </source>
</evidence>
<gene>
    <name evidence="2" type="ORF">F7Q92_20580</name>
</gene>
<sequence length="255" mass="27697">MTTTSQGYRITAATGLHKGDRAYQQDQVLILAHPRVPGCALALVADGMGGKSGGRTASDQVVMTAKQVFDRYTPATDDPTEMLRQLVVESHLMIKLTAITADEEPHSTLAAFLVLPDRSAYSAHAGDSRVYHFRGAEMLRRTVDHSYVQRLIDEGKITEAQANTHPQANLLTGCLGTQQDPPVEIAPLDRLEVGDSLLACSDGLWHYLTPRELGAIVSALAPREASEMLIGKARQRARGMGDNLSLALVRFDPIQ</sequence>
<dbReference type="EMBL" id="VZPB01000090">
    <property type="protein sequence ID" value="KAB0572910.1"/>
    <property type="molecule type" value="Genomic_DNA"/>
</dbReference>
<dbReference type="SMART" id="SM00331">
    <property type="entry name" value="PP2C_SIG"/>
    <property type="match status" value="1"/>
</dbReference>
<dbReference type="SMART" id="SM00332">
    <property type="entry name" value="PP2Cc"/>
    <property type="match status" value="1"/>
</dbReference>
<dbReference type="Pfam" id="PF13672">
    <property type="entry name" value="PP2C_2"/>
    <property type="match status" value="1"/>
</dbReference>